<dbReference type="Gene3D" id="3.40.50.2300">
    <property type="match status" value="2"/>
</dbReference>
<sequence>MKLKKIFAILISVMLLISLVSCKTEGNKEGNKNEGDKAKQYYVGLVTDEGGINDKSFNQSANEGALRAKDEFGIQYKAIESSSKEDYEENLETLVDDGADLVFGVGFQMAESLKNVAQKYPDNKFVIIDSSVDLPNVQSVSFKEHEGSFLVGVIAGKMSKANKIGFIGGKDFELINRFEVGFAAGVMSVNPEAGKLLMNRKTVKYADSFSDVNKGYELGKALIDEGCDVLYHAAGGVGIGMFTIVDETVKGGKEAYAIGVDMDQSETLPKYKDVIISSMIKRVDTGTYTAIKDLAGEKFEGGKIVELGLAEDGVGIADTTKDKVDSEIMTLVEKYRGMIVDGNIKVPSSLDELKTFEAPEV</sequence>
<comment type="caution">
    <text evidence="9">The sequence shown here is derived from an EMBL/GenBank/DDBJ whole genome shotgun (WGS) entry which is preliminary data.</text>
</comment>
<protein>
    <submittedName>
        <fullName evidence="9">BMP family ABC transporter substrate-binding protein</fullName>
    </submittedName>
</protein>
<dbReference type="CDD" id="cd06354">
    <property type="entry name" value="PBP1_PrnA-like"/>
    <property type="match status" value="1"/>
</dbReference>
<reference evidence="9" key="2">
    <citation type="submission" date="2021-04" db="EMBL/GenBank/DDBJ databases">
        <authorList>
            <person name="Dong X."/>
        </authorList>
    </citation>
    <scope>NUCLEOTIDE SEQUENCE</scope>
    <source>
        <strain evidence="9">ZWT</strain>
    </source>
</reference>
<organism evidence="9 10">
    <name type="scientific">Oceanirhabdus seepicola</name>
    <dbReference type="NCBI Taxonomy" id="2828781"/>
    <lineage>
        <taxon>Bacteria</taxon>
        <taxon>Bacillati</taxon>
        <taxon>Bacillota</taxon>
        <taxon>Clostridia</taxon>
        <taxon>Eubacteriales</taxon>
        <taxon>Clostridiaceae</taxon>
        <taxon>Oceanirhabdus</taxon>
    </lineage>
</organism>
<dbReference type="SUPFAM" id="SSF53822">
    <property type="entry name" value="Periplasmic binding protein-like I"/>
    <property type="match status" value="1"/>
</dbReference>
<dbReference type="Proteomes" id="UP001056429">
    <property type="component" value="Unassembled WGS sequence"/>
</dbReference>
<dbReference type="InterPro" id="IPR028082">
    <property type="entry name" value="Peripla_BP_I"/>
</dbReference>
<keyword evidence="10" id="KW-1185">Reference proteome</keyword>
<reference evidence="9" key="1">
    <citation type="journal article" date="2021" name="mSystems">
        <title>Bacteria and Archaea Synergistically Convert Glycine Betaine to Biogenic Methane in the Formosa Cold Seep of the South China Sea.</title>
        <authorList>
            <person name="Li L."/>
            <person name="Zhang W."/>
            <person name="Zhang S."/>
            <person name="Song L."/>
            <person name="Sun Q."/>
            <person name="Zhang H."/>
            <person name="Xiang H."/>
            <person name="Dong X."/>
        </authorList>
    </citation>
    <scope>NUCLEOTIDE SEQUENCE</scope>
    <source>
        <strain evidence="9">ZWT</strain>
    </source>
</reference>
<dbReference type="RefSeq" id="WP_250857311.1">
    <property type="nucleotide sequence ID" value="NZ_JAGSOJ010000001.1"/>
</dbReference>
<dbReference type="GO" id="GO:0005886">
    <property type="term" value="C:plasma membrane"/>
    <property type="evidence" value="ECO:0007669"/>
    <property type="project" value="UniProtKB-SubCell"/>
</dbReference>
<evidence type="ECO:0000256" key="2">
    <source>
        <dbReference type="ARBA" id="ARBA00008610"/>
    </source>
</evidence>
<dbReference type="PROSITE" id="PS51257">
    <property type="entry name" value="PROKAR_LIPOPROTEIN"/>
    <property type="match status" value="1"/>
</dbReference>
<keyword evidence="4 7" id="KW-0732">Signal</keyword>
<feature type="domain" description="ABC transporter substrate-binding protein PnrA-like" evidence="8">
    <location>
        <begin position="45"/>
        <end position="348"/>
    </location>
</feature>
<proteinExistence type="inferred from homology"/>
<gene>
    <name evidence="9" type="ORF">KDK92_01745</name>
</gene>
<evidence type="ECO:0000256" key="3">
    <source>
        <dbReference type="ARBA" id="ARBA00022475"/>
    </source>
</evidence>
<keyword evidence="3" id="KW-1003">Cell membrane</keyword>
<accession>A0A9J6NWL5</accession>
<evidence type="ECO:0000256" key="5">
    <source>
        <dbReference type="ARBA" id="ARBA00023136"/>
    </source>
</evidence>
<dbReference type="EMBL" id="JAGSOJ010000001">
    <property type="protein sequence ID" value="MCM1988444.1"/>
    <property type="molecule type" value="Genomic_DNA"/>
</dbReference>
<evidence type="ECO:0000256" key="6">
    <source>
        <dbReference type="ARBA" id="ARBA00023288"/>
    </source>
</evidence>
<dbReference type="AlphaFoldDB" id="A0A9J6NWL5"/>
<evidence type="ECO:0000256" key="7">
    <source>
        <dbReference type="SAM" id="SignalP"/>
    </source>
</evidence>
<keyword evidence="5" id="KW-0472">Membrane</keyword>
<dbReference type="Pfam" id="PF02608">
    <property type="entry name" value="Bmp"/>
    <property type="match status" value="1"/>
</dbReference>
<dbReference type="PANTHER" id="PTHR34296">
    <property type="entry name" value="TRANSCRIPTIONAL ACTIVATOR PROTEIN MED"/>
    <property type="match status" value="1"/>
</dbReference>
<name>A0A9J6NWL5_9CLOT</name>
<evidence type="ECO:0000256" key="1">
    <source>
        <dbReference type="ARBA" id="ARBA00004193"/>
    </source>
</evidence>
<feature type="signal peptide" evidence="7">
    <location>
        <begin position="1"/>
        <end position="23"/>
    </location>
</feature>
<keyword evidence="6" id="KW-0449">Lipoprotein</keyword>
<comment type="subcellular location">
    <subcellularLocation>
        <location evidence="1">Cell membrane</location>
        <topology evidence="1">Lipid-anchor</topology>
    </subcellularLocation>
</comment>
<evidence type="ECO:0000313" key="9">
    <source>
        <dbReference type="EMBL" id="MCM1988444.1"/>
    </source>
</evidence>
<comment type="similarity">
    <text evidence="2">Belongs to the BMP lipoprotein family.</text>
</comment>
<feature type="chain" id="PRO_5039943121" evidence="7">
    <location>
        <begin position="24"/>
        <end position="361"/>
    </location>
</feature>
<evidence type="ECO:0000259" key="8">
    <source>
        <dbReference type="Pfam" id="PF02608"/>
    </source>
</evidence>
<dbReference type="InterPro" id="IPR003760">
    <property type="entry name" value="PnrA-like"/>
</dbReference>
<evidence type="ECO:0000313" key="10">
    <source>
        <dbReference type="Proteomes" id="UP001056429"/>
    </source>
</evidence>
<evidence type="ECO:0000256" key="4">
    <source>
        <dbReference type="ARBA" id="ARBA00022729"/>
    </source>
</evidence>
<dbReference type="InterPro" id="IPR050957">
    <property type="entry name" value="BMP_lipoprotein"/>
</dbReference>
<dbReference type="PANTHER" id="PTHR34296:SF2">
    <property type="entry name" value="ABC TRANSPORTER GUANOSINE-BINDING PROTEIN NUPN"/>
    <property type="match status" value="1"/>
</dbReference>